<dbReference type="EMBL" id="CADCUY010000136">
    <property type="protein sequence ID" value="CAA9396167.1"/>
    <property type="molecule type" value="Genomic_DNA"/>
</dbReference>
<feature type="non-terminal residue" evidence="2">
    <location>
        <position position="468"/>
    </location>
</feature>
<organism evidence="2">
    <name type="scientific">uncultured Quadrisphaera sp</name>
    <dbReference type="NCBI Taxonomy" id="904978"/>
    <lineage>
        <taxon>Bacteria</taxon>
        <taxon>Bacillati</taxon>
        <taxon>Actinomycetota</taxon>
        <taxon>Actinomycetes</taxon>
        <taxon>Kineosporiales</taxon>
        <taxon>Kineosporiaceae</taxon>
        <taxon>Quadrisphaera</taxon>
        <taxon>environmental samples</taxon>
    </lineage>
</organism>
<feature type="compositionally biased region" description="Basic and acidic residues" evidence="1">
    <location>
        <begin position="80"/>
        <end position="95"/>
    </location>
</feature>
<feature type="compositionally biased region" description="Basic residues" evidence="1">
    <location>
        <begin position="261"/>
        <end position="280"/>
    </location>
</feature>
<dbReference type="GO" id="GO:0008422">
    <property type="term" value="F:beta-glucosidase activity"/>
    <property type="evidence" value="ECO:0007669"/>
    <property type="project" value="UniProtKB-EC"/>
</dbReference>
<feature type="compositionally biased region" description="Basic residues" evidence="1">
    <location>
        <begin position="339"/>
        <end position="351"/>
    </location>
</feature>
<feature type="compositionally biased region" description="Basic residues" evidence="1">
    <location>
        <begin position="203"/>
        <end position="220"/>
    </location>
</feature>
<sequence>DHLPARLPLGVRHRLVPDRGRRRRGRPHPLDLGRLQPHARQGARRRHRRRRRRPLPPLRRRRRADGPPGPAELPLLGRLAADHPAGDRRRARPGEPRGAGVLRPPRRRPARRGDRPRCHAVPLGPAAGPRGRRRVDRPAHRRALRRVRRRRRRAARRPPVDGDHPQRAVVLGVPRLRLRGARARAHRARRSAGRGAPPEPRPRPRRQRRARGRAGHRRRPHPEPGVVPAGLRLGRGRRRGAPGRRPAEPGLPRPRAERPLPRRRPGGHRRGDRLVVRARGRPGADPPAPGRPGAELLLPGPGGPRGAGPGAGARRRPRRRARLAVGGRRRRGVPPAARPVHRHGLAHRRRGDARAPGPPLPGAPRPAPVRHRERRGLRRRAGPRRRGPRRAADRLPARPPRGGRAGGGGRRRRPRLLPVVAAGQLRVGLRVLQALRHRPRRLRHPGPHPQGQRPLVRRGDPHRPAPRL</sequence>
<keyword evidence="2" id="KW-0378">Hydrolase</keyword>
<accession>A0A6J4NV50</accession>
<dbReference type="EC" id="3.2.1.21" evidence="2"/>
<feature type="compositionally biased region" description="Basic residues" evidence="1">
    <location>
        <begin position="41"/>
        <end position="63"/>
    </location>
</feature>
<feature type="region of interest" description="Disordered" evidence="1">
    <location>
        <begin position="1"/>
        <end position="416"/>
    </location>
</feature>
<feature type="compositionally biased region" description="Basic residues" evidence="1">
    <location>
        <begin position="437"/>
        <end position="446"/>
    </location>
</feature>
<feature type="non-terminal residue" evidence="2">
    <location>
        <position position="1"/>
    </location>
</feature>
<dbReference type="GO" id="GO:0033907">
    <property type="term" value="F:beta-D-fucosidase activity"/>
    <property type="evidence" value="ECO:0007669"/>
    <property type="project" value="UniProtKB-EC"/>
</dbReference>
<keyword evidence="2" id="KW-0326">Glycosidase</keyword>
<proteinExistence type="predicted"/>
<feature type="compositionally biased region" description="Basic residues" evidence="1">
    <location>
        <begin position="130"/>
        <end position="156"/>
    </location>
</feature>
<name>A0A6J4NV50_9ACTN</name>
<feature type="region of interest" description="Disordered" evidence="1">
    <location>
        <begin position="437"/>
        <end position="468"/>
    </location>
</feature>
<feature type="compositionally biased region" description="Pro residues" evidence="1">
    <location>
        <begin position="356"/>
        <end position="367"/>
    </location>
</feature>
<dbReference type="EC" id="3.2.1.38" evidence="2"/>
<protein>
    <submittedName>
        <fullName evidence="2">GH1 / GH5_19</fullName>
        <ecNumber evidence="2">3.2.1.21</ecNumber>
        <ecNumber evidence="2">3.2.1.38</ecNumber>
    </submittedName>
</protein>
<reference evidence="2" key="1">
    <citation type="submission" date="2020-02" db="EMBL/GenBank/DDBJ databases">
        <authorList>
            <person name="Meier V. D."/>
        </authorList>
    </citation>
    <scope>NUCLEOTIDE SEQUENCE</scope>
    <source>
        <strain evidence="2">AVDCRST_MAG35</strain>
    </source>
</reference>
<feature type="compositionally biased region" description="Basic residues" evidence="1">
    <location>
        <begin position="368"/>
        <end position="389"/>
    </location>
</feature>
<feature type="compositionally biased region" description="Basic residues" evidence="1">
    <location>
        <begin position="313"/>
        <end position="332"/>
    </location>
</feature>
<feature type="compositionally biased region" description="Low complexity" evidence="1">
    <location>
        <begin position="30"/>
        <end position="40"/>
    </location>
</feature>
<evidence type="ECO:0000256" key="1">
    <source>
        <dbReference type="SAM" id="MobiDB-lite"/>
    </source>
</evidence>
<gene>
    <name evidence="2" type="ORF">AVDCRST_MAG35-648</name>
</gene>
<evidence type="ECO:0000313" key="2">
    <source>
        <dbReference type="EMBL" id="CAA9396167.1"/>
    </source>
</evidence>
<feature type="compositionally biased region" description="Basic residues" evidence="1">
    <location>
        <begin position="176"/>
        <end position="192"/>
    </location>
</feature>
<dbReference type="AlphaFoldDB" id="A0A6J4NV50"/>
<feature type="compositionally biased region" description="Low complexity" evidence="1">
    <location>
        <begin position="120"/>
        <end position="129"/>
    </location>
</feature>
<feature type="compositionally biased region" description="Basic and acidic residues" evidence="1">
    <location>
        <begin position="457"/>
        <end position="468"/>
    </location>
</feature>